<dbReference type="PROSITE" id="PS01086">
    <property type="entry name" value="RIBUL_P_3_EPIMER_2"/>
    <property type="match status" value="1"/>
</dbReference>
<dbReference type="EMBL" id="CP039126">
    <property type="protein sequence ID" value="QMW76303.1"/>
    <property type="molecule type" value="Genomic_DNA"/>
</dbReference>
<evidence type="ECO:0000256" key="2">
    <source>
        <dbReference type="ARBA" id="ARBA00001947"/>
    </source>
</evidence>
<accession>A0A7G5MNW0</accession>
<evidence type="ECO:0000313" key="11">
    <source>
        <dbReference type="EMBL" id="QMW76303.1"/>
    </source>
</evidence>
<gene>
    <name evidence="11" type="ORF">E5259_01110</name>
</gene>
<comment type="subunit">
    <text evidence="4">Homodimer.</text>
</comment>
<keyword evidence="9" id="KW-0413">Isomerase</keyword>
<name>A0A7G5MNW0_9FIRM</name>
<sequence length="225" mass="25600">MRMYHIAPTMLCADLFQMRESMDVLDKLGIDWFHIDVMDGNFVPNFAFGTDFLRQMTAVGKSPFYLHLMAVRPEDYMDLYAEIGVGYYCFHYEAAKNPFRLCRQIRALGMKPAIALNPATPISALQDLIPYLEAVTLMSVEPGFSGQSFMDFTYRRISELREMAKGHKLLIEVDGGVDNDIAKKCMDAGCDVVVGGYFTIFQKKKSIEDNYNAFQMAVKECRTGR</sequence>
<dbReference type="GO" id="GO:0046872">
    <property type="term" value="F:metal ion binding"/>
    <property type="evidence" value="ECO:0007669"/>
    <property type="project" value="UniProtKB-KW"/>
</dbReference>
<evidence type="ECO:0000256" key="7">
    <source>
        <dbReference type="ARBA" id="ARBA00023004"/>
    </source>
</evidence>
<dbReference type="Proteomes" id="UP000515789">
    <property type="component" value="Chromosome"/>
</dbReference>
<evidence type="ECO:0000256" key="5">
    <source>
        <dbReference type="ARBA" id="ARBA00022723"/>
    </source>
</evidence>
<organism evidence="11 12">
    <name type="scientific">Blautia producta</name>
    <dbReference type="NCBI Taxonomy" id="33035"/>
    <lineage>
        <taxon>Bacteria</taxon>
        <taxon>Bacillati</taxon>
        <taxon>Bacillota</taxon>
        <taxon>Clostridia</taxon>
        <taxon>Lachnospirales</taxon>
        <taxon>Lachnospiraceae</taxon>
        <taxon>Blautia</taxon>
    </lineage>
</organism>
<keyword evidence="5" id="KW-0479">Metal-binding</keyword>
<dbReference type="NCBIfam" id="NF004076">
    <property type="entry name" value="PRK05581.1-4"/>
    <property type="match status" value="1"/>
</dbReference>
<keyword evidence="7" id="KW-0408">Iron</keyword>
<evidence type="ECO:0000256" key="6">
    <source>
        <dbReference type="ARBA" id="ARBA00022833"/>
    </source>
</evidence>
<comment type="cofactor">
    <cofactor evidence="3">
        <name>Fe(2+)</name>
        <dbReference type="ChEBI" id="CHEBI:29033"/>
    </cofactor>
</comment>
<evidence type="ECO:0000256" key="10">
    <source>
        <dbReference type="ARBA" id="ARBA00023277"/>
    </source>
</evidence>
<proteinExistence type="predicted"/>
<dbReference type="GO" id="GO:0046496">
    <property type="term" value="P:nicotinamide nucleotide metabolic process"/>
    <property type="evidence" value="ECO:0007669"/>
    <property type="project" value="UniProtKB-ARBA"/>
</dbReference>
<dbReference type="AlphaFoldDB" id="A0A7G5MNW0"/>
<evidence type="ECO:0000256" key="8">
    <source>
        <dbReference type="ARBA" id="ARBA00023211"/>
    </source>
</evidence>
<keyword evidence="10" id="KW-0119">Carbohydrate metabolism</keyword>
<dbReference type="FunFam" id="3.20.20.70:FF:000191">
    <property type="entry name" value="ribulose-phosphate 3-epimerase isoform X2"/>
    <property type="match status" value="1"/>
</dbReference>
<comment type="cofactor">
    <cofactor evidence="1">
        <name>Mn(2+)</name>
        <dbReference type="ChEBI" id="CHEBI:29035"/>
    </cofactor>
</comment>
<dbReference type="Gene3D" id="3.20.20.70">
    <property type="entry name" value="Aldolase class I"/>
    <property type="match status" value="1"/>
</dbReference>
<keyword evidence="6" id="KW-0862">Zinc</keyword>
<dbReference type="GO" id="GO:0006091">
    <property type="term" value="P:generation of precursor metabolites and energy"/>
    <property type="evidence" value="ECO:0007669"/>
    <property type="project" value="UniProtKB-ARBA"/>
</dbReference>
<dbReference type="InterPro" id="IPR013785">
    <property type="entry name" value="Aldolase_TIM"/>
</dbReference>
<dbReference type="GO" id="GO:0005975">
    <property type="term" value="P:carbohydrate metabolic process"/>
    <property type="evidence" value="ECO:0007669"/>
    <property type="project" value="InterPro"/>
</dbReference>
<dbReference type="CDD" id="cd00429">
    <property type="entry name" value="RPE"/>
    <property type="match status" value="1"/>
</dbReference>
<comment type="cofactor">
    <cofactor evidence="2">
        <name>Zn(2+)</name>
        <dbReference type="ChEBI" id="CHEBI:29105"/>
    </cofactor>
</comment>
<dbReference type="InterPro" id="IPR011060">
    <property type="entry name" value="RibuloseP-bd_barrel"/>
</dbReference>
<evidence type="ECO:0000256" key="1">
    <source>
        <dbReference type="ARBA" id="ARBA00001936"/>
    </source>
</evidence>
<evidence type="ECO:0000256" key="3">
    <source>
        <dbReference type="ARBA" id="ARBA00001954"/>
    </source>
</evidence>
<dbReference type="GO" id="GO:0006163">
    <property type="term" value="P:purine nucleotide metabolic process"/>
    <property type="evidence" value="ECO:0007669"/>
    <property type="project" value="UniProtKB-ARBA"/>
</dbReference>
<keyword evidence="8" id="KW-0464">Manganese</keyword>
<evidence type="ECO:0000256" key="4">
    <source>
        <dbReference type="ARBA" id="ARBA00011738"/>
    </source>
</evidence>
<evidence type="ECO:0000256" key="9">
    <source>
        <dbReference type="ARBA" id="ARBA00023235"/>
    </source>
</evidence>
<dbReference type="PANTHER" id="PTHR11749">
    <property type="entry name" value="RIBULOSE-5-PHOSPHATE-3-EPIMERASE"/>
    <property type="match status" value="1"/>
</dbReference>
<dbReference type="PROSITE" id="PS01085">
    <property type="entry name" value="RIBUL_P_3_EPIMER_1"/>
    <property type="match status" value="1"/>
</dbReference>
<protein>
    <submittedName>
        <fullName evidence="11">Ribulose-phosphate 3-epimerase</fullName>
    </submittedName>
</protein>
<dbReference type="GO" id="GO:1901135">
    <property type="term" value="P:carbohydrate derivative metabolic process"/>
    <property type="evidence" value="ECO:0007669"/>
    <property type="project" value="UniProtKB-ARBA"/>
</dbReference>
<evidence type="ECO:0000313" key="12">
    <source>
        <dbReference type="Proteomes" id="UP000515789"/>
    </source>
</evidence>
<dbReference type="Pfam" id="PF00834">
    <property type="entry name" value="Ribul_P_3_epim"/>
    <property type="match status" value="1"/>
</dbReference>
<dbReference type="InterPro" id="IPR000056">
    <property type="entry name" value="Ribul_P_3_epim-like"/>
</dbReference>
<dbReference type="SUPFAM" id="SSF51366">
    <property type="entry name" value="Ribulose-phoshate binding barrel"/>
    <property type="match status" value="1"/>
</dbReference>
<reference evidence="11 12" key="1">
    <citation type="submission" date="2019-04" db="EMBL/GenBank/DDBJ databases">
        <authorList>
            <person name="Schori C."/>
            <person name="Ahrens C."/>
        </authorList>
    </citation>
    <scope>NUCLEOTIDE SEQUENCE [LARGE SCALE GENOMIC DNA]</scope>
    <source>
        <strain evidence="11 12">DSM 2950</strain>
    </source>
</reference>
<dbReference type="GO" id="GO:0016857">
    <property type="term" value="F:racemase and epimerase activity, acting on carbohydrates and derivatives"/>
    <property type="evidence" value="ECO:0007669"/>
    <property type="project" value="InterPro"/>
</dbReference>